<dbReference type="EMBL" id="SPHZ02000010">
    <property type="protein sequence ID" value="KAF0895934.1"/>
    <property type="molecule type" value="Genomic_DNA"/>
</dbReference>
<dbReference type="Proteomes" id="UP000479710">
    <property type="component" value="Unassembled WGS sequence"/>
</dbReference>
<feature type="compositionally biased region" description="Low complexity" evidence="1">
    <location>
        <begin position="206"/>
        <end position="219"/>
    </location>
</feature>
<accession>A0A6G1C807</accession>
<protein>
    <recommendedName>
        <fullName evidence="2">Retrotransposon gag domain-containing protein</fullName>
    </recommendedName>
</protein>
<dbReference type="AlphaFoldDB" id="A0A6G1C807"/>
<dbReference type="OrthoDB" id="1936908at2759"/>
<evidence type="ECO:0000256" key="1">
    <source>
        <dbReference type="SAM" id="MobiDB-lite"/>
    </source>
</evidence>
<reference evidence="3 4" key="1">
    <citation type="submission" date="2019-11" db="EMBL/GenBank/DDBJ databases">
        <title>Whole genome sequence of Oryza granulata.</title>
        <authorList>
            <person name="Li W."/>
        </authorList>
    </citation>
    <scope>NUCLEOTIDE SEQUENCE [LARGE SCALE GENOMIC DNA]</scope>
    <source>
        <strain evidence="4">cv. Menghai</strain>
        <tissue evidence="3">Leaf</tissue>
    </source>
</reference>
<keyword evidence="4" id="KW-1185">Reference proteome</keyword>
<proteinExistence type="predicted"/>
<evidence type="ECO:0000313" key="4">
    <source>
        <dbReference type="Proteomes" id="UP000479710"/>
    </source>
</evidence>
<gene>
    <name evidence="3" type="ORF">E2562_017576</name>
</gene>
<dbReference type="InterPro" id="IPR005162">
    <property type="entry name" value="Retrotrans_gag_dom"/>
</dbReference>
<dbReference type="Pfam" id="PF03732">
    <property type="entry name" value="Retrotrans_gag"/>
    <property type="match status" value="1"/>
</dbReference>
<evidence type="ECO:0000259" key="2">
    <source>
        <dbReference type="Pfam" id="PF03732"/>
    </source>
</evidence>
<evidence type="ECO:0000313" key="3">
    <source>
        <dbReference type="EMBL" id="KAF0895934.1"/>
    </source>
</evidence>
<organism evidence="3 4">
    <name type="scientific">Oryza meyeriana var. granulata</name>
    <dbReference type="NCBI Taxonomy" id="110450"/>
    <lineage>
        <taxon>Eukaryota</taxon>
        <taxon>Viridiplantae</taxon>
        <taxon>Streptophyta</taxon>
        <taxon>Embryophyta</taxon>
        <taxon>Tracheophyta</taxon>
        <taxon>Spermatophyta</taxon>
        <taxon>Magnoliopsida</taxon>
        <taxon>Liliopsida</taxon>
        <taxon>Poales</taxon>
        <taxon>Poaceae</taxon>
        <taxon>BOP clade</taxon>
        <taxon>Oryzoideae</taxon>
        <taxon>Oryzeae</taxon>
        <taxon>Oryzinae</taxon>
        <taxon>Oryza</taxon>
        <taxon>Oryza meyeriana</taxon>
    </lineage>
</organism>
<sequence length="294" mass="33268">MKLDNFDGSCTPVQAADWLSYVEDKMEAFEVLAQDRVRYGTQLLKGEAQFWWKGVQFARTATHGPLFWAEFVRQFERRFYPATFLDKMKLDLNNYVQDKKTVAEYEIGFNQIVRFVPHVAHDEVEKARQFRQGLKPAIRHVLGAFSITDFRSMVEQALGVEMQLMYTTDLYKSSGGEQSRSQGDRKGHSGGPSHKKGKSQRHHAYRGSSTQSRTSGGTTPQYRAIPKPDDGSASFFSRSRAAYTSIPAATFRYSTGPYTSVWGLLVAPRHYSFNTRGSLGSYTGCSYCGSLFFD</sequence>
<feature type="region of interest" description="Disordered" evidence="1">
    <location>
        <begin position="173"/>
        <end position="230"/>
    </location>
</feature>
<comment type="caution">
    <text evidence="3">The sequence shown here is derived from an EMBL/GenBank/DDBJ whole genome shotgun (WGS) entry which is preliminary data.</text>
</comment>
<name>A0A6G1C807_9ORYZ</name>
<feature type="domain" description="Retrotransposon gag" evidence="2">
    <location>
        <begin position="43"/>
        <end position="136"/>
    </location>
</feature>
<feature type="compositionally biased region" description="Basic residues" evidence="1">
    <location>
        <begin position="193"/>
        <end position="205"/>
    </location>
</feature>